<dbReference type="GO" id="GO:0005615">
    <property type="term" value="C:extracellular space"/>
    <property type="evidence" value="ECO:0007669"/>
    <property type="project" value="UniProtKB-ARBA"/>
</dbReference>
<evidence type="ECO:0000256" key="9">
    <source>
        <dbReference type="ARBA" id="ARBA00023180"/>
    </source>
</evidence>
<evidence type="ECO:0000256" key="10">
    <source>
        <dbReference type="ARBA" id="ARBA00023228"/>
    </source>
</evidence>
<dbReference type="EMBL" id="CH474032">
    <property type="protein sequence ID" value="EDL93850.1"/>
    <property type="molecule type" value="Genomic_DNA"/>
</dbReference>
<feature type="signal peptide" evidence="12">
    <location>
        <begin position="1"/>
        <end position="20"/>
    </location>
</feature>
<dbReference type="GeneID" id="100364523"/>
<evidence type="ECO:0000256" key="7">
    <source>
        <dbReference type="ARBA" id="ARBA00023145"/>
    </source>
</evidence>
<evidence type="ECO:0000256" key="12">
    <source>
        <dbReference type="SAM" id="SignalP"/>
    </source>
</evidence>
<feature type="domain" description="Peptidase C1A papain C-terminal" evidence="13">
    <location>
        <begin position="125"/>
        <end position="342"/>
    </location>
</feature>
<evidence type="ECO:0000256" key="3">
    <source>
        <dbReference type="ARBA" id="ARBA00022670"/>
    </source>
</evidence>
<name>A0A0G2K319_RAT</name>
<keyword evidence="7" id="KW-0865">Zymogen</keyword>
<dbReference type="InterPro" id="IPR039417">
    <property type="entry name" value="Peptidase_C1A_papain-like"/>
</dbReference>
<dbReference type="InterPro" id="IPR038765">
    <property type="entry name" value="Papain-like_cys_pep_sf"/>
</dbReference>
<gene>
    <name evidence="16" type="primary">Ctsql1</name>
    <name evidence="15" type="ORF">rCG_24269</name>
</gene>
<reference evidence="15" key="1">
    <citation type="journal article" date="2005" name="Genome Res.">
        <title>Gene and alternative splicing annotation with AIR.</title>
        <authorList>
            <person name="Florea L."/>
            <person name="Di Francesco V."/>
            <person name="Miller J."/>
            <person name="Turner R."/>
            <person name="Yao A."/>
            <person name="Harris M."/>
            <person name="Walenz B."/>
            <person name="Mobarry C."/>
            <person name="Merkulov G.V."/>
            <person name="Charlab R."/>
            <person name="Dew I."/>
            <person name="Deng Z."/>
            <person name="Istrail S."/>
            <person name="Li P."/>
            <person name="Sutton G."/>
        </authorList>
    </citation>
    <scope>NUCLEOTIDE SEQUENCE</scope>
    <source>
        <strain evidence="15">BN</strain>
    </source>
</reference>
<dbReference type="PRINTS" id="PR00705">
    <property type="entry name" value="PAPAIN"/>
</dbReference>
<evidence type="ECO:0000313" key="16">
    <source>
        <dbReference type="RGD" id="2320837"/>
    </source>
</evidence>
<dbReference type="OMA" id="ATHLHHY"/>
<reference evidence="15" key="2">
    <citation type="submission" date="2005-07" db="EMBL/GenBank/DDBJ databases">
        <authorList>
            <person name="Mural R.J."/>
            <person name="Li P.W."/>
            <person name="Adams M.D."/>
            <person name="Amanatides P.G."/>
            <person name="Baden-Tillson H."/>
            <person name="Barnstead M."/>
            <person name="Chin S.H."/>
            <person name="Dew I."/>
            <person name="Evans C.A."/>
            <person name="Ferriera S."/>
            <person name="Flanigan M."/>
            <person name="Fosler C."/>
            <person name="Glodek A."/>
            <person name="Gu Z."/>
            <person name="Holt R.A."/>
            <person name="Jennings D."/>
            <person name="Kraft C.L."/>
            <person name="Lu F."/>
            <person name="Nguyen T."/>
            <person name="Nusskern D.R."/>
            <person name="Pfannkoch C.M."/>
            <person name="Sitter C."/>
            <person name="Sutton G.G."/>
            <person name="Venter J.C."/>
            <person name="Wang Z."/>
            <person name="Woodage T."/>
            <person name="Zheng X.H."/>
            <person name="Zhong F."/>
        </authorList>
    </citation>
    <scope>NUCLEOTIDE SEQUENCE</scope>
    <source>
        <strain evidence="15">BN</strain>
    </source>
</reference>
<feature type="chain" id="PRO_5040424806" evidence="12">
    <location>
        <begin position="21"/>
        <end position="343"/>
    </location>
</feature>
<dbReference type="SUPFAM" id="SSF54001">
    <property type="entry name" value="Cysteine proteinases"/>
    <property type="match status" value="1"/>
</dbReference>
<dbReference type="Gene3D" id="1.10.287.2250">
    <property type="match status" value="1"/>
</dbReference>
<evidence type="ECO:0000256" key="1">
    <source>
        <dbReference type="ARBA" id="ARBA00004371"/>
    </source>
</evidence>
<keyword evidence="5" id="KW-0378">Hydrolase</keyword>
<feature type="domain" description="Cathepsin propeptide inhibitor" evidence="14">
    <location>
        <begin position="29"/>
        <end position="88"/>
    </location>
</feature>
<keyword evidence="4 12" id="KW-0732">Signal</keyword>
<dbReference type="RefSeq" id="NP_001316813.1">
    <property type="nucleotide sequence ID" value="NM_001329884.1"/>
</dbReference>
<dbReference type="OrthoDB" id="10253408at2759"/>
<evidence type="ECO:0000313" key="15">
    <source>
        <dbReference type="EMBL" id="EDL93850.1"/>
    </source>
</evidence>
<comment type="similarity">
    <text evidence="2">Belongs to the peptidase C1 family.</text>
</comment>
<comment type="subcellular location">
    <subcellularLocation>
        <location evidence="1">Lysosome</location>
    </subcellularLocation>
</comment>
<evidence type="ECO:0000256" key="5">
    <source>
        <dbReference type="ARBA" id="ARBA00022801"/>
    </source>
</evidence>
<dbReference type="InterPro" id="IPR000668">
    <property type="entry name" value="Peptidase_C1A_C"/>
</dbReference>
<dbReference type="Gene3D" id="3.90.70.10">
    <property type="entry name" value="Cysteine proteinases"/>
    <property type="match status" value="1"/>
</dbReference>
<accession>A0A0G2K319</accession>
<comment type="similarity">
    <text evidence="11">To the propeptide regions of cysteine proteases.</text>
</comment>
<dbReference type="FunFam" id="1.10.287.2250:FF:000003">
    <property type="entry name" value="Cathepsin L"/>
    <property type="match status" value="1"/>
</dbReference>
<sequence length="343" mass="38895">MTPAVFLIILCVGVVSGASAFDLSLDVQWQEWKMKYEKLYSPEEELLKRVVWEENVKKIELHNRENSLGKNTYIMEINDFADLTDEEFKDMITGITLPINNTMKSLWKRALGSSLPNSWYWRDALPKFVDWRKEGYVTHVRVQGRCNSCWAFPVVGAIEGQMFKKTGKLTPLSVQNLVDCSKPQGNKGCRGGTTYNAFQYVLQNGGLESEATYPYEGKEGLCRYNPNNSSAKITRFVALPENEDVLMDAVATKGPVAAGIHVVHSSLRFYKKGIYHEPKCNNYVNHAVLVVGYGFEGNETDGNNYWLIQNSWGERWGLNGYMKIAKDRNNHCGIATFAQYPIV</sequence>
<organism evidence="15">
    <name type="scientific">Rattus norvegicus</name>
    <name type="common">Rat</name>
    <dbReference type="NCBI Taxonomy" id="10116"/>
    <lineage>
        <taxon>Eukaryota</taxon>
        <taxon>Metazoa</taxon>
        <taxon>Chordata</taxon>
        <taxon>Craniata</taxon>
        <taxon>Vertebrata</taxon>
        <taxon>Euteleostomi</taxon>
        <taxon>Mammalia</taxon>
        <taxon>Eutheria</taxon>
        <taxon>Euarchontoglires</taxon>
        <taxon>Glires</taxon>
        <taxon>Rodentia</taxon>
        <taxon>Myomorpha</taxon>
        <taxon>Muroidea</taxon>
        <taxon>Muridae</taxon>
        <taxon>Murinae</taxon>
        <taxon>Rattus</taxon>
    </lineage>
</organism>
<dbReference type="Proteomes" id="UP000234681">
    <property type="component" value="Chromosome 17"/>
</dbReference>
<dbReference type="SMART" id="SM00645">
    <property type="entry name" value="Pept_C1"/>
    <property type="match status" value="1"/>
</dbReference>
<dbReference type="PANTHER" id="PTHR12411">
    <property type="entry name" value="CYSTEINE PROTEASE FAMILY C1-RELATED"/>
    <property type="match status" value="1"/>
</dbReference>
<keyword evidence="3" id="KW-0645">Protease</keyword>
<dbReference type="SMART" id="SM00848">
    <property type="entry name" value="Inhibitor_I29"/>
    <property type="match status" value="1"/>
</dbReference>
<keyword evidence="9" id="KW-0325">Glycoprotein</keyword>
<dbReference type="GO" id="GO:0008234">
    <property type="term" value="F:cysteine-type peptidase activity"/>
    <property type="evidence" value="ECO:0007669"/>
    <property type="project" value="UniProtKB-KW"/>
</dbReference>
<dbReference type="GO" id="GO:0005764">
    <property type="term" value="C:lysosome"/>
    <property type="evidence" value="ECO:0007669"/>
    <property type="project" value="UniProtKB-SubCell"/>
</dbReference>
<dbReference type="KEGG" id="rno:100364523"/>
<dbReference type="InterPro" id="IPR025661">
    <property type="entry name" value="Pept_asp_AS"/>
</dbReference>
<dbReference type="InterPro" id="IPR013128">
    <property type="entry name" value="Peptidase_C1A"/>
</dbReference>
<proteinExistence type="inferred from homology"/>
<dbReference type="PROSITE" id="PS00639">
    <property type="entry name" value="THIOL_PROTEASE_HIS"/>
    <property type="match status" value="1"/>
</dbReference>
<evidence type="ECO:0000259" key="14">
    <source>
        <dbReference type="SMART" id="SM00848"/>
    </source>
</evidence>
<dbReference type="Pfam" id="PF00112">
    <property type="entry name" value="Peptidase_C1"/>
    <property type="match status" value="1"/>
</dbReference>
<evidence type="ECO:0000256" key="4">
    <source>
        <dbReference type="ARBA" id="ARBA00022729"/>
    </source>
</evidence>
<evidence type="ECO:0000256" key="2">
    <source>
        <dbReference type="ARBA" id="ARBA00008455"/>
    </source>
</evidence>
<dbReference type="Pfam" id="PF08246">
    <property type="entry name" value="Inhibitor_I29"/>
    <property type="match status" value="1"/>
</dbReference>
<evidence type="ECO:0000256" key="8">
    <source>
        <dbReference type="ARBA" id="ARBA00023157"/>
    </source>
</evidence>
<keyword evidence="10" id="KW-0458">Lysosome</keyword>
<dbReference type="SMR" id="A0A0G2K319"/>
<dbReference type="CDD" id="cd02248">
    <property type="entry name" value="Peptidase_C1A"/>
    <property type="match status" value="1"/>
</dbReference>
<evidence type="ECO:0000256" key="6">
    <source>
        <dbReference type="ARBA" id="ARBA00022807"/>
    </source>
</evidence>
<dbReference type="RGD" id="2320837">
    <property type="gene designation" value="Ctsql1"/>
</dbReference>
<dbReference type="InterPro" id="IPR013201">
    <property type="entry name" value="Prot_inhib_I29"/>
</dbReference>
<keyword evidence="6" id="KW-0788">Thiol protease</keyword>
<dbReference type="FunFam" id="3.90.70.10:FF:000006">
    <property type="entry name" value="Cathepsin S"/>
    <property type="match status" value="1"/>
</dbReference>
<dbReference type="CTD" id="100364523"/>
<dbReference type="AGR" id="RGD:2320837"/>
<evidence type="ECO:0000259" key="13">
    <source>
        <dbReference type="SMART" id="SM00645"/>
    </source>
</evidence>
<keyword evidence="8" id="KW-1015">Disulfide bond</keyword>
<dbReference type="GO" id="GO:0006508">
    <property type="term" value="P:proteolysis"/>
    <property type="evidence" value="ECO:0007669"/>
    <property type="project" value="UniProtKB-KW"/>
</dbReference>
<evidence type="ECO:0000256" key="11">
    <source>
        <dbReference type="ARBA" id="ARBA00061596"/>
    </source>
</evidence>
<dbReference type="AlphaFoldDB" id="A0A0G2K319"/>
<dbReference type="PROSITE" id="PS00640">
    <property type="entry name" value="THIOL_PROTEASE_ASN"/>
    <property type="match status" value="1"/>
</dbReference>
<dbReference type="InterPro" id="IPR025660">
    <property type="entry name" value="Pept_his_AS"/>
</dbReference>
<protein>
    <submittedName>
        <fullName evidence="15">RCG24269</fullName>
    </submittedName>
</protein>